<reference evidence="2" key="1">
    <citation type="journal article" date="2014" name="Int. J. Syst. Evol. Microbiol.">
        <title>Complete genome sequence of Corynebacterium casei LMG S-19264T (=DSM 44701T), isolated from a smear-ripened cheese.</title>
        <authorList>
            <consortium name="US DOE Joint Genome Institute (JGI-PGF)"/>
            <person name="Walter F."/>
            <person name="Albersmeier A."/>
            <person name="Kalinowski J."/>
            <person name="Ruckert C."/>
        </authorList>
    </citation>
    <scope>NUCLEOTIDE SEQUENCE</scope>
    <source>
        <strain evidence="2">JCM 3302</strain>
    </source>
</reference>
<evidence type="ECO:0000313" key="2">
    <source>
        <dbReference type="EMBL" id="GHE58671.1"/>
    </source>
</evidence>
<comment type="caution">
    <text evidence="2">The sequence shown here is derived from an EMBL/GenBank/DDBJ whole genome shotgun (WGS) entry which is preliminary data.</text>
</comment>
<keyword evidence="3" id="KW-1185">Reference proteome</keyword>
<proteinExistence type="predicted"/>
<accession>A0A918ZN57</accession>
<feature type="region of interest" description="Disordered" evidence="1">
    <location>
        <begin position="36"/>
        <end position="105"/>
    </location>
</feature>
<feature type="compositionally biased region" description="Gly residues" evidence="1">
    <location>
        <begin position="75"/>
        <end position="85"/>
    </location>
</feature>
<dbReference type="Proteomes" id="UP000641386">
    <property type="component" value="Unassembled WGS sequence"/>
</dbReference>
<protein>
    <submittedName>
        <fullName evidence="2">Uncharacterized protein</fullName>
    </submittedName>
</protein>
<evidence type="ECO:0000313" key="3">
    <source>
        <dbReference type="Proteomes" id="UP000641386"/>
    </source>
</evidence>
<dbReference type="AlphaFoldDB" id="A0A918ZN57"/>
<evidence type="ECO:0000256" key="1">
    <source>
        <dbReference type="SAM" id="MobiDB-lite"/>
    </source>
</evidence>
<dbReference type="EMBL" id="BNBC01000003">
    <property type="protein sequence ID" value="GHE58671.1"/>
    <property type="molecule type" value="Genomic_DNA"/>
</dbReference>
<reference evidence="2" key="2">
    <citation type="submission" date="2020-09" db="EMBL/GenBank/DDBJ databases">
        <authorList>
            <person name="Sun Q."/>
            <person name="Ohkuma M."/>
        </authorList>
    </citation>
    <scope>NUCLEOTIDE SEQUENCE</scope>
    <source>
        <strain evidence="2">JCM 3302</strain>
    </source>
</reference>
<name>A0A918ZN57_9ACTN</name>
<gene>
    <name evidence="2" type="ORF">GCM10014715_09760</name>
</gene>
<feature type="compositionally biased region" description="Basic and acidic residues" evidence="1">
    <location>
        <begin position="58"/>
        <end position="70"/>
    </location>
</feature>
<sequence>MAVIGDEKAVGAEARCYRDAGATEVVFSGTEIAGEADRRRAPGCSSAGRPSESIGPADRLREAVEQHDRCPSGITGAGRGLGRGSVSGRRLFREATSLDGQEPRP</sequence>
<organism evidence="2 3">
    <name type="scientific">Streptomyces spiralis</name>
    <dbReference type="NCBI Taxonomy" id="66376"/>
    <lineage>
        <taxon>Bacteria</taxon>
        <taxon>Bacillati</taxon>
        <taxon>Actinomycetota</taxon>
        <taxon>Actinomycetes</taxon>
        <taxon>Kitasatosporales</taxon>
        <taxon>Streptomycetaceae</taxon>
        <taxon>Streptomyces</taxon>
    </lineage>
</organism>